<organism evidence="1 2">
    <name type="scientific">Cylicocyclus nassatus</name>
    <name type="common">Nematode worm</name>
    <dbReference type="NCBI Taxonomy" id="53992"/>
    <lineage>
        <taxon>Eukaryota</taxon>
        <taxon>Metazoa</taxon>
        <taxon>Ecdysozoa</taxon>
        <taxon>Nematoda</taxon>
        <taxon>Chromadorea</taxon>
        <taxon>Rhabditida</taxon>
        <taxon>Rhabditina</taxon>
        <taxon>Rhabditomorpha</taxon>
        <taxon>Strongyloidea</taxon>
        <taxon>Strongylidae</taxon>
        <taxon>Cylicocyclus</taxon>
    </lineage>
</organism>
<sequence length="92" mass="10791">ILLRPRVDLRPGPRRLWSFSSARLRLPVACYLVTLNAMHWAFRFGQWNVISISPQQLRQTIMVTMGFKEFRKCMRIGLQYLCVSPVTLPIKD</sequence>
<feature type="non-terminal residue" evidence="1">
    <location>
        <position position="1"/>
    </location>
</feature>
<name>A0AA36M3Z9_CYLNA</name>
<evidence type="ECO:0000313" key="1">
    <source>
        <dbReference type="EMBL" id="CAJ0597035.1"/>
    </source>
</evidence>
<dbReference type="Proteomes" id="UP001176961">
    <property type="component" value="Unassembled WGS sequence"/>
</dbReference>
<evidence type="ECO:0000313" key="2">
    <source>
        <dbReference type="Proteomes" id="UP001176961"/>
    </source>
</evidence>
<dbReference type="AlphaFoldDB" id="A0AA36M3Z9"/>
<accession>A0AA36M3Z9</accession>
<proteinExistence type="predicted"/>
<protein>
    <submittedName>
        <fullName evidence="1">Uncharacterized protein</fullName>
    </submittedName>
</protein>
<keyword evidence="2" id="KW-1185">Reference proteome</keyword>
<comment type="caution">
    <text evidence="1">The sequence shown here is derived from an EMBL/GenBank/DDBJ whole genome shotgun (WGS) entry which is preliminary data.</text>
</comment>
<reference evidence="1" key="1">
    <citation type="submission" date="2023-07" db="EMBL/GenBank/DDBJ databases">
        <authorList>
            <consortium name="CYATHOMIX"/>
        </authorList>
    </citation>
    <scope>NUCLEOTIDE SEQUENCE</scope>
    <source>
        <strain evidence="1">N/A</strain>
    </source>
</reference>
<dbReference type="EMBL" id="CATQJL010000223">
    <property type="protein sequence ID" value="CAJ0597035.1"/>
    <property type="molecule type" value="Genomic_DNA"/>
</dbReference>
<gene>
    <name evidence="1" type="ORF">CYNAS_LOCUS9018</name>
</gene>
<feature type="non-terminal residue" evidence="1">
    <location>
        <position position="92"/>
    </location>
</feature>